<gene>
    <name evidence="3" type="ORF">SSLN_LOCUS14765</name>
</gene>
<feature type="compositionally biased region" description="Polar residues" evidence="1">
    <location>
        <begin position="326"/>
        <end position="340"/>
    </location>
</feature>
<reference evidence="3 4" key="1">
    <citation type="submission" date="2018-11" db="EMBL/GenBank/DDBJ databases">
        <authorList>
            <consortium name="Pathogen Informatics"/>
        </authorList>
    </citation>
    <scope>NUCLEOTIDE SEQUENCE [LARGE SCALE GENOMIC DNA]</scope>
    <source>
        <strain evidence="3 4">NST_G2</strain>
    </source>
</reference>
<dbReference type="Pfam" id="PF00307">
    <property type="entry name" value="CH"/>
    <property type="match status" value="1"/>
</dbReference>
<keyword evidence="4" id="KW-1185">Reference proteome</keyword>
<dbReference type="Gene3D" id="1.10.418.10">
    <property type="entry name" value="Calponin-like domain"/>
    <property type="match status" value="1"/>
</dbReference>
<sequence>MLQALDEERVTNGTALADLLNVLSGSQLILKVPCLSRDDRIENITLLLKRLRELRVPVQSIREEDVVDGEKNTIARLLLSMSASFMPSRVHDVKHEIQDRDPRNLPANKTHNHATNATPSCWRMGDHACSASTEQQQRPPERRYIQRPVFRFQPVALHRLVAAGTTRNPPRSGSLGGGGVNGLHCNHKTLLLSNSSNGSNAPLGLLLKPSPSLNSFTYRQSSSATSALISGGCGGSSDIHLFSPTGESVCSAAIPGCGGGGGGLLPVDRRSQEGYLRCGRTKAESPMRAAKSLSALPSLPRRYVSRLFIPNLRQETAITEDCTKKNGPQTSETVTQTEHNPSTERKMDLSICRREALLDGPASTIRP</sequence>
<dbReference type="STRING" id="70667.A0A3P7CUP0"/>
<organism evidence="3 4">
    <name type="scientific">Schistocephalus solidus</name>
    <name type="common">Tapeworm</name>
    <dbReference type="NCBI Taxonomy" id="70667"/>
    <lineage>
        <taxon>Eukaryota</taxon>
        <taxon>Metazoa</taxon>
        <taxon>Spiralia</taxon>
        <taxon>Lophotrochozoa</taxon>
        <taxon>Platyhelminthes</taxon>
        <taxon>Cestoda</taxon>
        <taxon>Eucestoda</taxon>
        <taxon>Diphyllobothriidea</taxon>
        <taxon>Diphyllobothriidae</taxon>
        <taxon>Schistocephalus</taxon>
    </lineage>
</organism>
<dbReference type="OrthoDB" id="30551at2759"/>
<dbReference type="InterPro" id="IPR001715">
    <property type="entry name" value="CH_dom"/>
</dbReference>
<evidence type="ECO:0000259" key="2">
    <source>
        <dbReference type="PROSITE" id="PS50021"/>
    </source>
</evidence>
<dbReference type="EMBL" id="UYSU01039295">
    <property type="protein sequence ID" value="VDM01151.1"/>
    <property type="molecule type" value="Genomic_DNA"/>
</dbReference>
<evidence type="ECO:0000256" key="1">
    <source>
        <dbReference type="SAM" id="MobiDB-lite"/>
    </source>
</evidence>
<evidence type="ECO:0000313" key="4">
    <source>
        <dbReference type="Proteomes" id="UP000275846"/>
    </source>
</evidence>
<accession>A0A3P7CUP0</accession>
<protein>
    <recommendedName>
        <fullName evidence="2">Calponin-homology (CH) domain-containing protein</fullName>
    </recommendedName>
</protein>
<name>A0A3P7CUP0_SCHSO</name>
<dbReference type="AlphaFoldDB" id="A0A3P7CUP0"/>
<dbReference type="Proteomes" id="UP000275846">
    <property type="component" value="Unassembled WGS sequence"/>
</dbReference>
<feature type="region of interest" description="Disordered" evidence="1">
    <location>
        <begin position="323"/>
        <end position="348"/>
    </location>
</feature>
<feature type="domain" description="Calponin-homology (CH)" evidence="2">
    <location>
        <begin position="1"/>
        <end position="86"/>
    </location>
</feature>
<dbReference type="InterPro" id="IPR036872">
    <property type="entry name" value="CH_dom_sf"/>
</dbReference>
<dbReference type="SUPFAM" id="SSF47576">
    <property type="entry name" value="Calponin-homology domain, CH-domain"/>
    <property type="match status" value="1"/>
</dbReference>
<feature type="region of interest" description="Disordered" evidence="1">
    <location>
        <begin position="100"/>
        <end position="119"/>
    </location>
</feature>
<dbReference type="PROSITE" id="PS50021">
    <property type="entry name" value="CH"/>
    <property type="match status" value="1"/>
</dbReference>
<evidence type="ECO:0000313" key="3">
    <source>
        <dbReference type="EMBL" id="VDM01151.1"/>
    </source>
</evidence>
<proteinExistence type="predicted"/>
<feature type="compositionally biased region" description="Polar residues" evidence="1">
    <location>
        <begin position="107"/>
        <end position="119"/>
    </location>
</feature>